<dbReference type="Proteomes" id="UP000636709">
    <property type="component" value="Unassembled WGS sequence"/>
</dbReference>
<dbReference type="AlphaFoldDB" id="A0A835APQ2"/>
<dbReference type="OrthoDB" id="594804at2759"/>
<accession>A0A835APQ2</accession>
<keyword evidence="3" id="KW-1185">Reference proteome</keyword>
<reference evidence="2" key="1">
    <citation type="submission" date="2020-07" db="EMBL/GenBank/DDBJ databases">
        <title>Genome sequence and genetic diversity analysis of an under-domesticated orphan crop, white fonio (Digitaria exilis).</title>
        <authorList>
            <person name="Bennetzen J.L."/>
            <person name="Chen S."/>
            <person name="Ma X."/>
            <person name="Wang X."/>
            <person name="Yssel A.E.J."/>
            <person name="Chaluvadi S.R."/>
            <person name="Johnson M."/>
            <person name="Gangashetty P."/>
            <person name="Hamidou F."/>
            <person name="Sanogo M.D."/>
            <person name="Zwaenepoel A."/>
            <person name="Wallace J."/>
            <person name="Van De Peer Y."/>
            <person name="Van Deynze A."/>
        </authorList>
    </citation>
    <scope>NUCLEOTIDE SEQUENCE</scope>
    <source>
        <tissue evidence="2">Leaves</tissue>
    </source>
</reference>
<evidence type="ECO:0000259" key="1">
    <source>
        <dbReference type="Pfam" id="PF23622"/>
    </source>
</evidence>
<proteinExistence type="predicted"/>
<dbReference type="Gene3D" id="3.80.10.10">
    <property type="entry name" value="Ribonuclease Inhibitor"/>
    <property type="match status" value="1"/>
</dbReference>
<comment type="caution">
    <text evidence="2">The sequence shown here is derived from an EMBL/GenBank/DDBJ whole genome shotgun (WGS) entry which is preliminary data.</text>
</comment>
<dbReference type="InterPro" id="IPR053772">
    <property type="entry name" value="At1g61320/At1g61330-like"/>
</dbReference>
<sequence length="249" mass="29346">MLCKILSELPLNEVIRTSVLSRKWRYVRKINPKLRFDGMTMCSGRSIYGSRQCTHEFIQNQHNGMFVEYFEVKFELHNELVIHLDNWVRFFTASQTKNLAFDLVPVEFRGRSDRYLFPFELLDYGSTLRLQRMQLGFVHIKLPSQFSGFPNLRKLDLHFVRATAKDLNLLSSCSSLEWLSMVIRCHLDDELKVDLPLPCLLYLCVADSMITGIRFNAMNLKTFVYRGWRYPIEIRSLDLKNAHLHFLTV</sequence>
<dbReference type="PANTHER" id="PTHR34145:SF57">
    <property type="entry name" value="F-BOX DOMAIN-CONTAINING PROTEIN"/>
    <property type="match status" value="1"/>
</dbReference>
<dbReference type="EMBL" id="JACEFO010002430">
    <property type="protein sequence ID" value="KAF8660741.1"/>
    <property type="molecule type" value="Genomic_DNA"/>
</dbReference>
<organism evidence="2 3">
    <name type="scientific">Digitaria exilis</name>
    <dbReference type="NCBI Taxonomy" id="1010633"/>
    <lineage>
        <taxon>Eukaryota</taxon>
        <taxon>Viridiplantae</taxon>
        <taxon>Streptophyta</taxon>
        <taxon>Embryophyta</taxon>
        <taxon>Tracheophyta</taxon>
        <taxon>Spermatophyta</taxon>
        <taxon>Magnoliopsida</taxon>
        <taxon>Liliopsida</taxon>
        <taxon>Poales</taxon>
        <taxon>Poaceae</taxon>
        <taxon>PACMAD clade</taxon>
        <taxon>Panicoideae</taxon>
        <taxon>Panicodae</taxon>
        <taxon>Paniceae</taxon>
        <taxon>Anthephorinae</taxon>
        <taxon>Digitaria</taxon>
    </lineage>
</organism>
<dbReference type="Pfam" id="PF23622">
    <property type="entry name" value="LRR_At1g61320_AtMIF1"/>
    <property type="match status" value="1"/>
</dbReference>
<evidence type="ECO:0000313" key="2">
    <source>
        <dbReference type="EMBL" id="KAF8660741.1"/>
    </source>
</evidence>
<dbReference type="PANTHER" id="PTHR34145">
    <property type="entry name" value="OS02G0105600 PROTEIN"/>
    <property type="match status" value="1"/>
</dbReference>
<gene>
    <name evidence="2" type="ORF">HU200_057483</name>
</gene>
<dbReference type="SUPFAM" id="SSF81383">
    <property type="entry name" value="F-box domain"/>
    <property type="match status" value="1"/>
</dbReference>
<dbReference type="InterPro" id="IPR032675">
    <property type="entry name" value="LRR_dom_sf"/>
</dbReference>
<protein>
    <recommendedName>
        <fullName evidence="1">At1g61320/AtMIF1 LRR domain-containing protein</fullName>
    </recommendedName>
</protein>
<name>A0A835APQ2_9POAL</name>
<feature type="domain" description="At1g61320/AtMIF1 LRR" evidence="1">
    <location>
        <begin position="60"/>
        <end position="240"/>
    </location>
</feature>
<dbReference type="InterPro" id="IPR055357">
    <property type="entry name" value="LRR_At1g61320_AtMIF1"/>
</dbReference>
<dbReference type="SUPFAM" id="SSF52047">
    <property type="entry name" value="RNI-like"/>
    <property type="match status" value="1"/>
</dbReference>
<dbReference type="InterPro" id="IPR036047">
    <property type="entry name" value="F-box-like_dom_sf"/>
</dbReference>
<evidence type="ECO:0000313" key="3">
    <source>
        <dbReference type="Proteomes" id="UP000636709"/>
    </source>
</evidence>